<keyword evidence="1" id="KW-0963">Cytoplasm</keyword>
<dbReference type="PANTHER" id="PTHR11886">
    <property type="entry name" value="DYNEIN LIGHT CHAIN"/>
    <property type="match status" value="1"/>
</dbReference>
<organism evidence="2 3">
    <name type="scientific">Cyprinus carpio</name>
    <name type="common">Common carp</name>
    <dbReference type="NCBI Taxonomy" id="7962"/>
    <lineage>
        <taxon>Eukaryota</taxon>
        <taxon>Metazoa</taxon>
        <taxon>Chordata</taxon>
        <taxon>Craniata</taxon>
        <taxon>Vertebrata</taxon>
        <taxon>Euteleostomi</taxon>
        <taxon>Actinopterygii</taxon>
        <taxon>Neopterygii</taxon>
        <taxon>Teleostei</taxon>
        <taxon>Ostariophysi</taxon>
        <taxon>Cypriniformes</taxon>
        <taxon>Cyprinidae</taxon>
        <taxon>Cyprininae</taxon>
        <taxon>Cyprinus</taxon>
    </lineage>
</organism>
<comment type="subcellular location">
    <subcellularLocation>
        <location evidence="1">Cytoplasm</location>
        <location evidence="1">Cytoskeleton</location>
    </subcellularLocation>
</comment>
<dbReference type="InterPro" id="IPR001372">
    <property type="entry name" value="Dynein_light_chain_typ-1/2"/>
</dbReference>
<dbReference type="InterPro" id="IPR037177">
    <property type="entry name" value="DLC_sf"/>
</dbReference>
<dbReference type="AlphaFoldDB" id="A0A8C1VCG2"/>
<dbReference type="Ensembl" id="ENSCCRT00015051496.1">
    <property type="protein sequence ID" value="ENSCCRP00015049821.1"/>
    <property type="gene ID" value="ENSCCRG00015020586.1"/>
</dbReference>
<dbReference type="SUPFAM" id="SSF54648">
    <property type="entry name" value="DLC"/>
    <property type="match status" value="1"/>
</dbReference>
<dbReference type="Gene3D" id="3.30.740.10">
    <property type="entry name" value="Protein Inhibitor Of Neuronal Nitric Oxide Synthase"/>
    <property type="match status" value="1"/>
</dbReference>
<dbReference type="Pfam" id="PF01221">
    <property type="entry name" value="Dynein_light"/>
    <property type="match status" value="1"/>
</dbReference>
<keyword evidence="1" id="KW-0206">Cytoskeleton</keyword>
<dbReference type="GO" id="GO:0045505">
    <property type="term" value="F:dynein intermediate chain binding"/>
    <property type="evidence" value="ECO:0007669"/>
    <property type="project" value="TreeGrafter"/>
</dbReference>
<dbReference type="SMART" id="SM01375">
    <property type="entry name" value="Dynein_light"/>
    <property type="match status" value="1"/>
</dbReference>
<dbReference type="PANTHER" id="PTHR11886:SF35">
    <property type="entry name" value="DYNEIN LIGHT CHAIN"/>
    <property type="match status" value="1"/>
</dbReference>
<dbReference type="GO" id="GO:0007017">
    <property type="term" value="P:microtubule-based process"/>
    <property type="evidence" value="ECO:0007669"/>
    <property type="project" value="InterPro"/>
</dbReference>
<dbReference type="Proteomes" id="UP000694700">
    <property type="component" value="Unplaced"/>
</dbReference>
<reference evidence="2" key="1">
    <citation type="submission" date="2025-08" db="UniProtKB">
        <authorList>
            <consortium name="Ensembl"/>
        </authorList>
    </citation>
    <scope>IDENTIFICATION</scope>
</reference>
<accession>A0A8C1VCG2</accession>
<name>A0A8C1VCG2_CYPCA</name>
<sequence length="86" mass="10288">MSNKSYEVKHARMSDEMQRDALQCVLMAEYMYKDNNDIATFIVKEFDRKHQPSWYCVVGNFGSYLPSSYYLKHSTRSKGFFYYIIN</sequence>
<keyword evidence="1" id="KW-0493">Microtubule</keyword>
<evidence type="ECO:0000313" key="2">
    <source>
        <dbReference type="Ensembl" id="ENSCCRP00015049821.1"/>
    </source>
</evidence>
<protein>
    <recommendedName>
        <fullName evidence="1">Dynein light chain</fullName>
    </recommendedName>
</protein>
<evidence type="ECO:0000256" key="1">
    <source>
        <dbReference type="RuleBase" id="RU365010"/>
    </source>
</evidence>
<comment type="similarity">
    <text evidence="1">Belongs to the dynein light chain family.</text>
</comment>
<dbReference type="GO" id="GO:0005874">
    <property type="term" value="C:microtubule"/>
    <property type="evidence" value="ECO:0007669"/>
    <property type="project" value="UniProtKB-KW"/>
</dbReference>
<dbReference type="GO" id="GO:0005868">
    <property type="term" value="C:cytoplasmic dynein complex"/>
    <property type="evidence" value="ECO:0007669"/>
    <property type="project" value="TreeGrafter"/>
</dbReference>
<proteinExistence type="inferred from homology"/>
<evidence type="ECO:0000313" key="3">
    <source>
        <dbReference type="Proteomes" id="UP000694700"/>
    </source>
</evidence>
<keyword evidence="1" id="KW-0243">Dynein</keyword>
<keyword evidence="1" id="KW-0505">Motor protein</keyword>